<accession>A0A840UJ50</accession>
<dbReference type="EMBL" id="JACHFE010000003">
    <property type="protein sequence ID" value="MBB5321156.1"/>
    <property type="molecule type" value="Genomic_DNA"/>
</dbReference>
<proteinExistence type="predicted"/>
<dbReference type="Proteomes" id="UP000591735">
    <property type="component" value="Unassembled WGS sequence"/>
</dbReference>
<evidence type="ECO:0000313" key="1">
    <source>
        <dbReference type="EMBL" id="MBB5321156.1"/>
    </source>
</evidence>
<dbReference type="AlphaFoldDB" id="A0A840UJ50"/>
<gene>
    <name evidence="1" type="ORF">HNR38_001642</name>
</gene>
<reference evidence="1 2" key="1">
    <citation type="submission" date="2020-08" db="EMBL/GenBank/DDBJ databases">
        <title>Genomic Encyclopedia of Type Strains, Phase IV (KMG-IV): sequencing the most valuable type-strain genomes for metagenomic binning, comparative biology and taxonomic classification.</title>
        <authorList>
            <person name="Goeker M."/>
        </authorList>
    </citation>
    <scope>NUCLEOTIDE SEQUENCE [LARGE SCALE GENOMIC DNA]</scope>
    <source>
        <strain evidence="1 2">DSM 22359</strain>
    </source>
</reference>
<evidence type="ECO:0000313" key="2">
    <source>
        <dbReference type="Proteomes" id="UP000591735"/>
    </source>
</evidence>
<keyword evidence="2" id="KW-1185">Reference proteome</keyword>
<comment type="caution">
    <text evidence="1">The sequence shown here is derived from an EMBL/GenBank/DDBJ whole genome shotgun (WGS) entry which is preliminary data.</text>
</comment>
<sequence>MSGRLIAGRCAVGIRADMTEPNQEDPKAEGYDGSNRADVNLYLLPITGASGDFGIELRISDAKFSIGLWLMVRNVITEGS</sequence>
<protein>
    <submittedName>
        <fullName evidence="1">Uncharacterized protein</fullName>
    </submittedName>
</protein>
<organism evidence="1 2">
    <name type="scientific">Marinobacter oulmenensis</name>
    <dbReference type="NCBI Taxonomy" id="643747"/>
    <lineage>
        <taxon>Bacteria</taxon>
        <taxon>Pseudomonadati</taxon>
        <taxon>Pseudomonadota</taxon>
        <taxon>Gammaproteobacteria</taxon>
        <taxon>Pseudomonadales</taxon>
        <taxon>Marinobacteraceae</taxon>
        <taxon>Marinobacter</taxon>
    </lineage>
</organism>
<name>A0A840UJ50_9GAMM</name>